<evidence type="ECO:0000313" key="1">
    <source>
        <dbReference type="EMBL" id="VAW49380.1"/>
    </source>
</evidence>
<organism evidence="1">
    <name type="scientific">hydrothermal vent metagenome</name>
    <dbReference type="NCBI Taxonomy" id="652676"/>
    <lineage>
        <taxon>unclassified sequences</taxon>
        <taxon>metagenomes</taxon>
        <taxon>ecological metagenomes</taxon>
    </lineage>
</organism>
<sequence length="201" mass="23417">MNIHNLQNQNLPKFILFKNLKFKKDELEFNTCFIESAEIIAITDYPKEARKSIPHAKLPQSKSKLELFNHKGEDIEDYVFNDSPYALDVDSDDIENIPDYEIFGESYTLLWVCPIDDRKIIKTLINHTIKYAKDNDLKVSDATGYIWDEYIDSISIATDDLMFDTAGFVFNIKQEYEAQISKILDGLIQEDWDSLDEMLLK</sequence>
<gene>
    <name evidence="1" type="ORF">MNBD_GAMMA03-2025</name>
</gene>
<reference evidence="1" key="1">
    <citation type="submission" date="2018-06" db="EMBL/GenBank/DDBJ databases">
        <authorList>
            <person name="Zhirakovskaya E."/>
        </authorList>
    </citation>
    <scope>NUCLEOTIDE SEQUENCE</scope>
</reference>
<accession>A0A3B0WAE0</accession>
<name>A0A3B0WAE0_9ZZZZ</name>
<protein>
    <submittedName>
        <fullName evidence="1">Uncharacterized protein</fullName>
    </submittedName>
</protein>
<proteinExistence type="predicted"/>
<dbReference type="EMBL" id="UOFC01000280">
    <property type="protein sequence ID" value="VAW49380.1"/>
    <property type="molecule type" value="Genomic_DNA"/>
</dbReference>
<dbReference type="AlphaFoldDB" id="A0A3B0WAE0"/>